<dbReference type="PROSITE" id="PS51352">
    <property type="entry name" value="THIOREDOXIN_2"/>
    <property type="match status" value="1"/>
</dbReference>
<evidence type="ECO:0000256" key="7">
    <source>
        <dbReference type="PIRNR" id="PIRNR000077"/>
    </source>
</evidence>
<feature type="site" description="Contributes to redox potential value" evidence="8">
    <location>
        <position position="33"/>
    </location>
</feature>
<dbReference type="NCBIfam" id="TIGR01068">
    <property type="entry name" value="thioredoxin"/>
    <property type="match status" value="1"/>
</dbReference>
<dbReference type="EMBL" id="JACBZO010000001">
    <property type="protein sequence ID" value="NYI39940.1"/>
    <property type="molecule type" value="Genomic_DNA"/>
</dbReference>
<feature type="site" description="Deprotonates C-terminal active site Cys" evidence="8">
    <location>
        <position position="26"/>
    </location>
</feature>
<evidence type="ECO:0000256" key="5">
    <source>
        <dbReference type="ARBA" id="ARBA00023284"/>
    </source>
</evidence>
<dbReference type="PRINTS" id="PR00421">
    <property type="entry name" value="THIOREDOXIN"/>
</dbReference>
<evidence type="ECO:0000256" key="3">
    <source>
        <dbReference type="ARBA" id="ARBA00022982"/>
    </source>
</evidence>
<dbReference type="GO" id="GO:0015035">
    <property type="term" value="F:protein-disulfide reductase activity"/>
    <property type="evidence" value="ECO:0007669"/>
    <property type="project" value="UniProtKB-UniRule"/>
</dbReference>
<sequence length="109" mass="11798">MSMIINATVENFKAEVLESPMPVVVDFWATWCGPCRAVAPILDELSTEYVGKVKVVKVDTEAHPDIAMAYGVTSIPTMHFFKDGAVVKTIVGARPKATLQAQFDEVVGA</sequence>
<feature type="site" description="Contributes to redox potential value" evidence="8">
    <location>
        <position position="34"/>
    </location>
</feature>
<dbReference type="InterPro" id="IPR017937">
    <property type="entry name" value="Thioredoxin_CS"/>
</dbReference>
<dbReference type="PANTHER" id="PTHR45663">
    <property type="entry name" value="GEO12009P1"/>
    <property type="match status" value="1"/>
</dbReference>
<evidence type="ECO:0000256" key="8">
    <source>
        <dbReference type="PIRSR" id="PIRSR000077-1"/>
    </source>
</evidence>
<dbReference type="PANTHER" id="PTHR45663:SF11">
    <property type="entry name" value="GEO12009P1"/>
    <property type="match status" value="1"/>
</dbReference>
<keyword evidence="12" id="KW-1185">Reference proteome</keyword>
<name>A0A7Y9Z9F9_9MICO</name>
<feature type="disulfide bond" description="Redox-active" evidence="9">
    <location>
        <begin position="32"/>
        <end position="35"/>
    </location>
</feature>
<evidence type="ECO:0000256" key="9">
    <source>
        <dbReference type="PIRSR" id="PIRSR000077-4"/>
    </source>
</evidence>
<evidence type="ECO:0000259" key="10">
    <source>
        <dbReference type="PROSITE" id="PS51352"/>
    </source>
</evidence>
<reference evidence="11 12" key="1">
    <citation type="submission" date="2020-07" db="EMBL/GenBank/DDBJ databases">
        <title>Sequencing the genomes of 1000 actinobacteria strains.</title>
        <authorList>
            <person name="Klenk H.-P."/>
        </authorList>
    </citation>
    <scope>NUCLEOTIDE SEQUENCE [LARGE SCALE GENOMIC DNA]</scope>
    <source>
        <strain evidence="11 12">DSM 19970</strain>
    </source>
</reference>
<evidence type="ECO:0000313" key="11">
    <source>
        <dbReference type="EMBL" id="NYI39940.1"/>
    </source>
</evidence>
<dbReference type="FunFam" id="3.40.30.10:FF:000001">
    <property type="entry name" value="Thioredoxin"/>
    <property type="match status" value="1"/>
</dbReference>
<dbReference type="RefSeq" id="WP_062075644.1">
    <property type="nucleotide sequence ID" value="NZ_BBRC01000012.1"/>
</dbReference>
<feature type="active site" description="Nucleophile" evidence="8">
    <location>
        <position position="32"/>
    </location>
</feature>
<dbReference type="InterPro" id="IPR013766">
    <property type="entry name" value="Thioredoxin_domain"/>
</dbReference>
<comment type="caution">
    <text evidence="11">The sequence shown here is derived from an EMBL/GenBank/DDBJ whole genome shotgun (WGS) entry which is preliminary data.</text>
</comment>
<dbReference type="SUPFAM" id="SSF52833">
    <property type="entry name" value="Thioredoxin-like"/>
    <property type="match status" value="1"/>
</dbReference>
<dbReference type="AlphaFoldDB" id="A0A7Y9Z9F9"/>
<dbReference type="InterPro" id="IPR036249">
    <property type="entry name" value="Thioredoxin-like_sf"/>
</dbReference>
<protein>
    <recommendedName>
        <fullName evidence="6 7">Thioredoxin</fullName>
    </recommendedName>
</protein>
<keyword evidence="4 9" id="KW-1015">Disulfide bond</keyword>
<gene>
    <name evidence="11" type="ORF">BKA03_000059</name>
</gene>
<dbReference type="PROSITE" id="PS00194">
    <property type="entry name" value="THIOREDOXIN_1"/>
    <property type="match status" value="1"/>
</dbReference>
<feature type="domain" description="Thioredoxin" evidence="10">
    <location>
        <begin position="3"/>
        <end position="108"/>
    </location>
</feature>
<keyword evidence="3" id="KW-0249">Electron transport</keyword>
<dbReference type="GO" id="GO:0005737">
    <property type="term" value="C:cytoplasm"/>
    <property type="evidence" value="ECO:0007669"/>
    <property type="project" value="TreeGrafter"/>
</dbReference>
<evidence type="ECO:0000256" key="4">
    <source>
        <dbReference type="ARBA" id="ARBA00023157"/>
    </source>
</evidence>
<dbReference type="CDD" id="cd02947">
    <property type="entry name" value="TRX_family"/>
    <property type="match status" value="1"/>
</dbReference>
<organism evidence="11 12">
    <name type="scientific">Demequina lutea</name>
    <dbReference type="NCBI Taxonomy" id="431489"/>
    <lineage>
        <taxon>Bacteria</taxon>
        <taxon>Bacillati</taxon>
        <taxon>Actinomycetota</taxon>
        <taxon>Actinomycetes</taxon>
        <taxon>Micrococcales</taxon>
        <taxon>Demequinaceae</taxon>
        <taxon>Demequina</taxon>
    </lineage>
</organism>
<keyword evidence="5 9" id="KW-0676">Redox-active center</keyword>
<dbReference type="Pfam" id="PF00085">
    <property type="entry name" value="Thioredoxin"/>
    <property type="match status" value="1"/>
</dbReference>
<evidence type="ECO:0000256" key="6">
    <source>
        <dbReference type="NCBIfam" id="TIGR01068"/>
    </source>
</evidence>
<comment type="similarity">
    <text evidence="1 7">Belongs to the thioredoxin family.</text>
</comment>
<dbReference type="Proteomes" id="UP000547973">
    <property type="component" value="Unassembled WGS sequence"/>
</dbReference>
<keyword evidence="2" id="KW-0813">Transport</keyword>
<evidence type="ECO:0000256" key="2">
    <source>
        <dbReference type="ARBA" id="ARBA00022448"/>
    </source>
</evidence>
<evidence type="ECO:0000313" key="12">
    <source>
        <dbReference type="Proteomes" id="UP000547973"/>
    </source>
</evidence>
<dbReference type="InterPro" id="IPR005746">
    <property type="entry name" value="Thioredoxin"/>
</dbReference>
<dbReference type="Gene3D" id="3.40.30.10">
    <property type="entry name" value="Glutaredoxin"/>
    <property type="match status" value="1"/>
</dbReference>
<accession>A0A7Y9Z9F9</accession>
<dbReference type="PIRSF" id="PIRSF000077">
    <property type="entry name" value="Thioredoxin"/>
    <property type="match status" value="1"/>
</dbReference>
<proteinExistence type="inferred from homology"/>
<evidence type="ECO:0000256" key="1">
    <source>
        <dbReference type="ARBA" id="ARBA00008987"/>
    </source>
</evidence>
<feature type="active site" description="Nucleophile" evidence="8">
    <location>
        <position position="35"/>
    </location>
</feature>